<reference evidence="2" key="1">
    <citation type="journal article" date="2020" name="mSystems">
        <title>Genome- and Community-Level Interaction Insights into Carbon Utilization and Element Cycling Functions of Hydrothermarchaeota in Hydrothermal Sediment.</title>
        <authorList>
            <person name="Zhou Z."/>
            <person name="Liu Y."/>
            <person name="Xu W."/>
            <person name="Pan J."/>
            <person name="Luo Z.H."/>
            <person name="Li M."/>
        </authorList>
    </citation>
    <scope>NUCLEOTIDE SEQUENCE [LARGE SCALE GENOMIC DNA]</scope>
    <source>
        <strain evidence="2">SpSt-6</strain>
    </source>
</reference>
<proteinExistence type="predicted"/>
<dbReference type="PROSITE" id="PS00409">
    <property type="entry name" value="PROKAR_NTER_METHYL"/>
    <property type="match status" value="1"/>
</dbReference>
<keyword evidence="1" id="KW-1133">Transmembrane helix</keyword>
<name>A0A7C4JRV8_9BACT</name>
<dbReference type="NCBIfam" id="TIGR02532">
    <property type="entry name" value="IV_pilin_GFxxxE"/>
    <property type="match status" value="1"/>
</dbReference>
<gene>
    <name evidence="2" type="ORF">ENT66_04375</name>
</gene>
<dbReference type="SUPFAM" id="SSF54523">
    <property type="entry name" value="Pili subunits"/>
    <property type="match status" value="1"/>
</dbReference>
<keyword evidence="1" id="KW-0472">Membrane</keyword>
<organism evidence="2">
    <name type="scientific">Thermodesulfobacterium geofontis</name>
    <dbReference type="NCBI Taxonomy" id="1295609"/>
    <lineage>
        <taxon>Bacteria</taxon>
        <taxon>Pseudomonadati</taxon>
        <taxon>Thermodesulfobacteriota</taxon>
        <taxon>Thermodesulfobacteria</taxon>
        <taxon>Thermodesulfobacteriales</taxon>
        <taxon>Thermodesulfobacteriaceae</taxon>
        <taxon>Thermodesulfobacterium</taxon>
    </lineage>
</organism>
<evidence type="ECO:0000256" key="1">
    <source>
        <dbReference type="SAM" id="Phobius"/>
    </source>
</evidence>
<dbReference type="InterPro" id="IPR012902">
    <property type="entry name" value="N_methyl_site"/>
</dbReference>
<comment type="caution">
    <text evidence="2">The sequence shown here is derived from an EMBL/GenBank/DDBJ whole genome shotgun (WGS) entry which is preliminary data.</text>
</comment>
<dbReference type="AlphaFoldDB" id="A0A7C4JRV8"/>
<dbReference type="EMBL" id="DSZN01000076">
    <property type="protein sequence ID" value="HGQ85576.1"/>
    <property type="molecule type" value="Genomic_DNA"/>
</dbReference>
<keyword evidence="1" id="KW-0812">Transmembrane</keyword>
<sequence>MGVKCKGFTLIEFLIVIGILAILASIGFPSIKKLYRVYKFNQYAFELENVVKWAKITAMEKSSGISICLNGNEIRVYDEGPLRSPSCSESENTKLLKIIRINDTWITPRILVALDKSGLMFDPRGLAIYDGNICITDGERYFKVVLQSDRGAIEIEGGIGGC</sequence>
<accession>A0A7C4JRV8</accession>
<protein>
    <submittedName>
        <fullName evidence="2">Prepilin-type N-terminal cleavage/methylation domain-containing protein</fullName>
    </submittedName>
</protein>
<feature type="transmembrane region" description="Helical" evidence="1">
    <location>
        <begin position="7"/>
        <end position="28"/>
    </location>
</feature>
<dbReference type="InterPro" id="IPR045584">
    <property type="entry name" value="Pilin-like"/>
</dbReference>
<dbReference type="Gene3D" id="3.30.700.10">
    <property type="entry name" value="Glycoprotein, Type 4 Pilin"/>
    <property type="match status" value="1"/>
</dbReference>
<dbReference type="Pfam" id="PF07963">
    <property type="entry name" value="N_methyl"/>
    <property type="match status" value="1"/>
</dbReference>
<evidence type="ECO:0000313" key="2">
    <source>
        <dbReference type="EMBL" id="HGQ85576.1"/>
    </source>
</evidence>